<sequence>MMRVTRASLSLEQWITGPTRPQFPMASFVLVEVDLRPERRILDRSFIFSS</sequence>
<dbReference type="EMBL" id="BMAV01008522">
    <property type="protein sequence ID" value="GFY52180.1"/>
    <property type="molecule type" value="Genomic_DNA"/>
</dbReference>
<proteinExistence type="predicted"/>
<gene>
    <name evidence="1" type="ORF">TNIN_143921</name>
</gene>
<comment type="caution">
    <text evidence="1">The sequence shown here is derived from an EMBL/GenBank/DDBJ whole genome shotgun (WGS) entry which is preliminary data.</text>
</comment>
<evidence type="ECO:0000313" key="2">
    <source>
        <dbReference type="Proteomes" id="UP000886998"/>
    </source>
</evidence>
<accession>A0A8X6XGE4</accession>
<feature type="non-terminal residue" evidence="1">
    <location>
        <position position="50"/>
    </location>
</feature>
<dbReference type="Proteomes" id="UP000886998">
    <property type="component" value="Unassembled WGS sequence"/>
</dbReference>
<protein>
    <submittedName>
        <fullName evidence="1">Uncharacterized protein</fullName>
    </submittedName>
</protein>
<reference evidence="1" key="1">
    <citation type="submission" date="2020-08" db="EMBL/GenBank/DDBJ databases">
        <title>Multicomponent nature underlies the extraordinary mechanical properties of spider dragline silk.</title>
        <authorList>
            <person name="Kono N."/>
            <person name="Nakamura H."/>
            <person name="Mori M."/>
            <person name="Yoshida Y."/>
            <person name="Ohtoshi R."/>
            <person name="Malay A.D."/>
            <person name="Moran D.A.P."/>
            <person name="Tomita M."/>
            <person name="Numata K."/>
            <person name="Arakawa K."/>
        </authorList>
    </citation>
    <scope>NUCLEOTIDE SEQUENCE</scope>
</reference>
<evidence type="ECO:0000313" key="1">
    <source>
        <dbReference type="EMBL" id="GFY52180.1"/>
    </source>
</evidence>
<dbReference type="AlphaFoldDB" id="A0A8X6XGE4"/>
<name>A0A8X6XGE4_9ARAC</name>
<keyword evidence="2" id="KW-1185">Reference proteome</keyword>
<organism evidence="1 2">
    <name type="scientific">Trichonephila inaurata madagascariensis</name>
    <dbReference type="NCBI Taxonomy" id="2747483"/>
    <lineage>
        <taxon>Eukaryota</taxon>
        <taxon>Metazoa</taxon>
        <taxon>Ecdysozoa</taxon>
        <taxon>Arthropoda</taxon>
        <taxon>Chelicerata</taxon>
        <taxon>Arachnida</taxon>
        <taxon>Araneae</taxon>
        <taxon>Araneomorphae</taxon>
        <taxon>Entelegynae</taxon>
        <taxon>Araneoidea</taxon>
        <taxon>Nephilidae</taxon>
        <taxon>Trichonephila</taxon>
        <taxon>Trichonephila inaurata</taxon>
    </lineage>
</organism>